<keyword evidence="5" id="KW-0032">Aminotransferase</keyword>
<accession>G9A1F1</accession>
<dbReference type="PROSITE" id="PS00600">
    <property type="entry name" value="AA_TRANSFER_CLASS_3"/>
    <property type="match status" value="1"/>
</dbReference>
<evidence type="ECO:0000256" key="1">
    <source>
        <dbReference type="ARBA" id="ARBA00001933"/>
    </source>
</evidence>
<dbReference type="InterPro" id="IPR049704">
    <property type="entry name" value="Aminotrans_3_PPA_site"/>
</dbReference>
<organism evidence="5 6">
    <name type="scientific">Sinorhizobium fredii (strain HH103)</name>
    <dbReference type="NCBI Taxonomy" id="1117943"/>
    <lineage>
        <taxon>Bacteria</taxon>
        <taxon>Pseudomonadati</taxon>
        <taxon>Pseudomonadota</taxon>
        <taxon>Alphaproteobacteria</taxon>
        <taxon>Hyphomicrobiales</taxon>
        <taxon>Rhizobiaceae</taxon>
        <taxon>Sinorhizobium/Ensifer group</taxon>
        <taxon>Sinorhizobium</taxon>
    </lineage>
</organism>
<dbReference type="InterPro" id="IPR015424">
    <property type="entry name" value="PyrdxlP-dep_Trfase"/>
</dbReference>
<dbReference type="STRING" id="1117943.SFHH103_03039"/>
<evidence type="ECO:0000313" key="5">
    <source>
        <dbReference type="EMBL" id="CCE97531.1"/>
    </source>
</evidence>
<comment type="similarity">
    <text evidence="2 4">Belongs to the class-III pyridoxal-phosphate-dependent aminotransferase family.</text>
</comment>
<keyword evidence="5" id="KW-0808">Transferase</keyword>
<dbReference type="GO" id="GO:0034386">
    <property type="term" value="F:4-aminobutyrate:2-oxoglutarate transaminase activity"/>
    <property type="evidence" value="ECO:0007669"/>
    <property type="project" value="UniProtKB-EC"/>
</dbReference>
<dbReference type="eggNOG" id="COG0160">
    <property type="taxonomic scope" value="Bacteria"/>
</dbReference>
<dbReference type="PATRIC" id="fig|380.5.peg.3226"/>
<dbReference type="Proteomes" id="UP000007735">
    <property type="component" value="Chromosome"/>
</dbReference>
<comment type="cofactor">
    <cofactor evidence="1">
        <name>pyridoxal 5'-phosphate</name>
        <dbReference type="ChEBI" id="CHEBI:597326"/>
    </cofactor>
</comment>
<dbReference type="Gene3D" id="3.40.640.10">
    <property type="entry name" value="Type I PLP-dependent aspartate aminotransferase-like (Major domain)"/>
    <property type="match status" value="1"/>
</dbReference>
<dbReference type="GO" id="GO:0030170">
    <property type="term" value="F:pyridoxal phosphate binding"/>
    <property type="evidence" value="ECO:0007669"/>
    <property type="project" value="InterPro"/>
</dbReference>
<gene>
    <name evidence="5" type="ordered locus">SFHH103_03039</name>
</gene>
<dbReference type="EMBL" id="HE616890">
    <property type="protein sequence ID" value="CCE97531.1"/>
    <property type="molecule type" value="Genomic_DNA"/>
</dbReference>
<dbReference type="PANTHER" id="PTHR45688:SF13">
    <property type="entry name" value="ALANINE--GLYOXYLATE AMINOTRANSFERASE 2-LIKE"/>
    <property type="match status" value="1"/>
</dbReference>
<dbReference type="SUPFAM" id="SSF53383">
    <property type="entry name" value="PLP-dependent transferases"/>
    <property type="match status" value="1"/>
</dbReference>
<dbReference type="PANTHER" id="PTHR45688">
    <property type="match status" value="1"/>
</dbReference>
<dbReference type="EC" id="2.6.1.19" evidence="5"/>
<sequence>MGTAGKNIARYMHVRFYGRNTPHPQALVSEGREMSGTQEILARREKLLGSNVSTFYEKPVHLVKGEGVWLWDADGRRYLDCYNNVPHVGHCHPRVVEAIARQASTLNTHTRYLHEGILDYVERLTGTFDRHLDTAILTCTGSEANDIALRMAQAVTGNTGVIATNHTYHGNTAAVSQLSTRMPPVGGYGGHVRHVPAPDSYRPLGGAPGSAFTDAWAAALEEAIGSLQESPFGFSALIIDPFFANEGFPELPDELLARVSAVVRKAGGLLICDEVQPGFGRTGTHMWGHQRAGIVPDIVTLGKPMGNGHPIGGVVANADTLNAFRKAFRYFNTFGGNPVSCAAAMAVLDVLEDENLMENARTVGAHARFGLERLAERHGLIGDVRGSGLFFGCELVLDRPEKTPASHLATRVVNEMRERGVLMGKLGIHQNATKIRPPMPFSRDNADLMLSTLDDVLTGL</sequence>
<dbReference type="PIRSF" id="PIRSF000521">
    <property type="entry name" value="Transaminase_4ab_Lys_Orn"/>
    <property type="match status" value="1"/>
</dbReference>
<proteinExistence type="inferred from homology"/>
<evidence type="ECO:0000256" key="4">
    <source>
        <dbReference type="RuleBase" id="RU003560"/>
    </source>
</evidence>
<dbReference type="KEGG" id="sfh:SFHH103_03039"/>
<evidence type="ECO:0000256" key="2">
    <source>
        <dbReference type="ARBA" id="ARBA00008954"/>
    </source>
</evidence>
<dbReference type="AlphaFoldDB" id="G9A1F1"/>
<dbReference type="InterPro" id="IPR015421">
    <property type="entry name" value="PyrdxlP-dep_Trfase_major"/>
</dbReference>
<protein>
    <submittedName>
        <fullName evidence="5">Aminotransferase, class III</fullName>
        <ecNumber evidence="5">2.6.1.19</ecNumber>
    </submittedName>
</protein>
<dbReference type="Gene3D" id="3.90.1150.10">
    <property type="entry name" value="Aspartate Aminotransferase, domain 1"/>
    <property type="match status" value="1"/>
</dbReference>
<dbReference type="CDD" id="cd00610">
    <property type="entry name" value="OAT_like"/>
    <property type="match status" value="1"/>
</dbReference>
<evidence type="ECO:0000256" key="3">
    <source>
        <dbReference type="ARBA" id="ARBA00022898"/>
    </source>
</evidence>
<dbReference type="Pfam" id="PF00202">
    <property type="entry name" value="Aminotran_3"/>
    <property type="match status" value="1"/>
</dbReference>
<dbReference type="HOGENOM" id="CLU_016922_8_0_5"/>
<reference evidence="5 6" key="1">
    <citation type="journal article" date="2012" name="J. Bacteriol.">
        <title>Genome sequence of the soybean symbiont Sinorhizobium fredii HH103.</title>
        <authorList>
            <person name="Weidner S."/>
            <person name="Becker A."/>
            <person name="Bonilla I."/>
            <person name="Jaenicke S."/>
            <person name="Lloret J."/>
            <person name="Margaret I."/>
            <person name="Puhler A."/>
            <person name="Ruiz-Sainz J.E."/>
            <person name="Schneiker-Bekel S."/>
            <person name="Szczepanowski R."/>
            <person name="Vinardell J.M."/>
            <person name="Zehner S."/>
            <person name="Gottfert M."/>
        </authorList>
    </citation>
    <scope>NUCLEOTIDE SEQUENCE [LARGE SCALE GENOMIC DNA]</scope>
    <source>
        <strain evidence="5 6">HH103</strain>
    </source>
</reference>
<evidence type="ECO:0000313" key="6">
    <source>
        <dbReference type="Proteomes" id="UP000007735"/>
    </source>
</evidence>
<keyword evidence="3 4" id="KW-0663">Pyridoxal phosphate</keyword>
<dbReference type="InterPro" id="IPR005814">
    <property type="entry name" value="Aminotrans_3"/>
</dbReference>
<dbReference type="InterPro" id="IPR015422">
    <property type="entry name" value="PyrdxlP-dep_Trfase_small"/>
</dbReference>
<name>G9A1F1_SINF1</name>